<dbReference type="GO" id="GO:0016740">
    <property type="term" value="F:transferase activity"/>
    <property type="evidence" value="ECO:0007669"/>
    <property type="project" value="UniProtKB-KW"/>
</dbReference>
<accession>A0A418Y6K3</accession>
<evidence type="ECO:0000313" key="2">
    <source>
        <dbReference type="Proteomes" id="UP000284006"/>
    </source>
</evidence>
<sequence length="221" mass="24346">MASRVHSSLTPAGLAALAARQVNAMFPDGDDVLASALLPAVEQALDRLEHCFTRINNKYFFDGSKAVFDHLHGDQYAMWLYLLASQLFRSGGPASACKKLFLLNKALHGCDIYYEVDLPSIFLLVHPLGTVLGRASYSDYLVVYQRVGIGSNHDIYPTLGAHLTLRPGSSVLGECKVGNYCSIAAESLLLDRDLPDDSVYIGNPRENIIRSRHITQPIWKP</sequence>
<keyword evidence="1" id="KW-0808">Transferase</keyword>
<comment type="caution">
    <text evidence="1">The sequence shown here is derived from an EMBL/GenBank/DDBJ whole genome shotgun (WGS) entry which is preliminary data.</text>
</comment>
<dbReference type="RefSeq" id="WP_119809601.1">
    <property type="nucleotide sequence ID" value="NZ_QYUP01000040.1"/>
</dbReference>
<dbReference type="OrthoDB" id="5323702at2"/>
<gene>
    <name evidence="1" type="ORF">D3872_04080</name>
</gene>
<name>A0A418Y6K3_9BURK</name>
<dbReference type="SUPFAM" id="SSF51161">
    <property type="entry name" value="Trimeric LpxA-like enzymes"/>
    <property type="match status" value="1"/>
</dbReference>
<protein>
    <submittedName>
        <fullName evidence="1">Serine acetyltransferase</fullName>
    </submittedName>
</protein>
<dbReference type="Proteomes" id="UP000284006">
    <property type="component" value="Unassembled WGS sequence"/>
</dbReference>
<keyword evidence="2" id="KW-1185">Reference proteome</keyword>
<dbReference type="Gene3D" id="2.160.10.10">
    <property type="entry name" value="Hexapeptide repeat proteins"/>
    <property type="match status" value="1"/>
</dbReference>
<proteinExistence type="predicted"/>
<organism evidence="1 2">
    <name type="scientific">Massilia cavernae</name>
    <dbReference type="NCBI Taxonomy" id="2320864"/>
    <lineage>
        <taxon>Bacteria</taxon>
        <taxon>Pseudomonadati</taxon>
        <taxon>Pseudomonadota</taxon>
        <taxon>Betaproteobacteria</taxon>
        <taxon>Burkholderiales</taxon>
        <taxon>Oxalobacteraceae</taxon>
        <taxon>Telluria group</taxon>
        <taxon>Massilia</taxon>
    </lineage>
</organism>
<dbReference type="InterPro" id="IPR011004">
    <property type="entry name" value="Trimer_LpxA-like_sf"/>
</dbReference>
<dbReference type="EMBL" id="QYUP01000040">
    <property type="protein sequence ID" value="RJG23851.1"/>
    <property type="molecule type" value="Genomic_DNA"/>
</dbReference>
<reference evidence="1 2" key="1">
    <citation type="submission" date="2018-09" db="EMBL/GenBank/DDBJ databases">
        <authorList>
            <person name="Zhu H."/>
        </authorList>
    </citation>
    <scope>NUCLEOTIDE SEQUENCE [LARGE SCALE GENOMIC DNA]</scope>
    <source>
        <strain evidence="1 2">K1S02-61</strain>
    </source>
</reference>
<dbReference type="AlphaFoldDB" id="A0A418Y6K3"/>
<evidence type="ECO:0000313" key="1">
    <source>
        <dbReference type="EMBL" id="RJG23851.1"/>
    </source>
</evidence>